<dbReference type="Proteomes" id="UP000595349">
    <property type="component" value="Chromosome"/>
</dbReference>
<evidence type="ECO:0000256" key="1">
    <source>
        <dbReference type="SAM" id="MobiDB-lite"/>
    </source>
</evidence>
<reference evidence="2 3" key="1">
    <citation type="submission" date="2020-06" db="EMBL/GenBank/DDBJ databases">
        <title>Genomic analysis of Salicibibacter sp. NKC21-4.</title>
        <authorList>
            <person name="Oh Y.J."/>
        </authorList>
    </citation>
    <scope>NUCLEOTIDE SEQUENCE [LARGE SCALE GENOMIC DNA]</scope>
    <source>
        <strain evidence="2 3">NKC21-4</strain>
    </source>
</reference>
<dbReference type="RefSeq" id="WP_200089005.1">
    <property type="nucleotide sequence ID" value="NZ_CP054706.1"/>
</dbReference>
<dbReference type="AlphaFoldDB" id="A0A7T6Z9T1"/>
<accession>A0A7T6Z9T1</accession>
<dbReference type="KEGG" id="scib:HUG20_05625"/>
<organism evidence="2 3">
    <name type="scientific">Salicibibacter cibi</name>
    <dbReference type="NCBI Taxonomy" id="2743001"/>
    <lineage>
        <taxon>Bacteria</taxon>
        <taxon>Bacillati</taxon>
        <taxon>Bacillota</taxon>
        <taxon>Bacilli</taxon>
        <taxon>Bacillales</taxon>
        <taxon>Bacillaceae</taxon>
        <taxon>Salicibibacter</taxon>
    </lineage>
</organism>
<gene>
    <name evidence="2" type="ORF">HUG20_05625</name>
</gene>
<feature type="region of interest" description="Disordered" evidence="1">
    <location>
        <begin position="1"/>
        <end position="29"/>
    </location>
</feature>
<evidence type="ECO:0000313" key="2">
    <source>
        <dbReference type="EMBL" id="QQK79420.1"/>
    </source>
</evidence>
<protein>
    <submittedName>
        <fullName evidence="2">Uncharacterized protein</fullName>
    </submittedName>
</protein>
<proteinExistence type="predicted"/>
<keyword evidence="3" id="KW-1185">Reference proteome</keyword>
<name>A0A7T6Z9T1_9BACI</name>
<dbReference type="EMBL" id="CP054706">
    <property type="protein sequence ID" value="QQK79420.1"/>
    <property type="molecule type" value="Genomic_DNA"/>
</dbReference>
<sequence length="47" mass="5354">MAKISKTEEKHGDSCGKAQREDPAEKSNFSFFEETELGAYGKRRVFL</sequence>
<feature type="compositionally biased region" description="Basic and acidic residues" evidence="1">
    <location>
        <begin position="1"/>
        <end position="25"/>
    </location>
</feature>
<evidence type="ECO:0000313" key="3">
    <source>
        <dbReference type="Proteomes" id="UP000595349"/>
    </source>
</evidence>